<dbReference type="STRING" id="310781.SAMN05216259_109302"/>
<keyword evidence="2" id="KW-0472">Membrane</keyword>
<feature type="region of interest" description="Disordered" evidence="1">
    <location>
        <begin position="52"/>
        <end position="100"/>
    </location>
</feature>
<dbReference type="SUPFAM" id="SSF88659">
    <property type="entry name" value="Sigma3 and sigma4 domains of RNA polymerase sigma factors"/>
    <property type="match status" value="1"/>
</dbReference>
<name>A0A1H0JAQ7_9ACTN</name>
<protein>
    <submittedName>
        <fullName evidence="3">DNA-directed RNA polymerase specialized sigma subunit, sigma24 family</fullName>
    </submittedName>
</protein>
<keyword evidence="3" id="KW-0240">DNA-directed RNA polymerase</keyword>
<dbReference type="Proteomes" id="UP000199341">
    <property type="component" value="Unassembled WGS sequence"/>
</dbReference>
<dbReference type="AlphaFoldDB" id="A0A1H0JAQ7"/>
<sequence length="474" mass="48212">MLPAKTKAPAKGVSGPPGASGQAAGAVDLAAAGAGSGKGAARGGRTVVRAPAGTTAIAAARPTAVGVPTKSASERESRPPDAGRAAPEPPRARRSVLDEPLARARVLAARVGEILADNDADAVPAPLAEGFGEERGVRGLLTTAPERHAGPNSAGTADTAKPTSKAEAGSVGTPERATLEPHAGPSPAGTPDTATPEPHAGTGGPGGTRERRVAVGVEGGGSPEDAFDRLYRAAAAGLVRQVELLTGDPARARHAVECAYDLAWQRWPEVARDRDPVGWVRAAAYEQAFSPWQRWIPAWAPGGCRRQPRTPQGPLAAALLDLPPGQRTAVLLHDGLGLDLEAAAGEVEATLPAAEARIAGARQALVEAVPDLESEALPERLGALLALPPGTAWSSRTAELSGSTGSAEPGLEPRQRAAELRRASERGVRQRTLGAYALTAVIAVVTTVAVIVTPGHLSGSHPADTPRPSASAHR</sequence>
<keyword evidence="2" id="KW-0812">Transmembrane</keyword>
<dbReference type="InterPro" id="IPR013324">
    <property type="entry name" value="RNA_pol_sigma_r3/r4-like"/>
</dbReference>
<feature type="compositionally biased region" description="Polar residues" evidence="1">
    <location>
        <begin position="394"/>
        <end position="406"/>
    </location>
</feature>
<dbReference type="GO" id="GO:0000428">
    <property type="term" value="C:DNA-directed RNA polymerase complex"/>
    <property type="evidence" value="ECO:0007669"/>
    <property type="project" value="UniProtKB-KW"/>
</dbReference>
<feature type="transmembrane region" description="Helical" evidence="2">
    <location>
        <begin position="433"/>
        <end position="452"/>
    </location>
</feature>
<evidence type="ECO:0000256" key="2">
    <source>
        <dbReference type="SAM" id="Phobius"/>
    </source>
</evidence>
<keyword evidence="4" id="KW-1185">Reference proteome</keyword>
<proteinExistence type="predicted"/>
<dbReference type="InterPro" id="IPR036388">
    <property type="entry name" value="WH-like_DNA-bd_sf"/>
</dbReference>
<organism evidence="3 4">
    <name type="scientific">Actinacidiphila guanduensis</name>
    <dbReference type="NCBI Taxonomy" id="310781"/>
    <lineage>
        <taxon>Bacteria</taxon>
        <taxon>Bacillati</taxon>
        <taxon>Actinomycetota</taxon>
        <taxon>Actinomycetes</taxon>
        <taxon>Kitasatosporales</taxon>
        <taxon>Streptomycetaceae</taxon>
        <taxon>Actinacidiphila</taxon>
    </lineage>
</organism>
<accession>A0A1H0JAQ7</accession>
<keyword evidence="2" id="KW-1133">Transmembrane helix</keyword>
<feature type="region of interest" description="Disordered" evidence="1">
    <location>
        <begin position="1"/>
        <end position="23"/>
    </location>
</feature>
<reference evidence="3 4" key="1">
    <citation type="submission" date="2016-10" db="EMBL/GenBank/DDBJ databases">
        <authorList>
            <person name="de Groot N.N."/>
        </authorList>
    </citation>
    <scope>NUCLEOTIDE SEQUENCE [LARGE SCALE GENOMIC DNA]</scope>
    <source>
        <strain evidence="3 4">CGMCC 4.2022</strain>
    </source>
</reference>
<evidence type="ECO:0000256" key="1">
    <source>
        <dbReference type="SAM" id="MobiDB-lite"/>
    </source>
</evidence>
<evidence type="ECO:0000313" key="4">
    <source>
        <dbReference type="Proteomes" id="UP000199341"/>
    </source>
</evidence>
<dbReference type="Gene3D" id="1.10.10.10">
    <property type="entry name" value="Winged helix-like DNA-binding domain superfamily/Winged helix DNA-binding domain"/>
    <property type="match status" value="1"/>
</dbReference>
<feature type="compositionally biased region" description="Low complexity" evidence="1">
    <location>
        <begin position="52"/>
        <end position="67"/>
    </location>
</feature>
<keyword evidence="3" id="KW-0804">Transcription</keyword>
<gene>
    <name evidence="3" type="ORF">SAMN05216259_109302</name>
</gene>
<feature type="compositionally biased region" description="Basic and acidic residues" evidence="1">
    <location>
        <begin position="72"/>
        <end position="81"/>
    </location>
</feature>
<evidence type="ECO:0000313" key="3">
    <source>
        <dbReference type="EMBL" id="SDO40579.1"/>
    </source>
</evidence>
<feature type="compositionally biased region" description="Low complexity" evidence="1">
    <location>
        <begin position="12"/>
        <end position="23"/>
    </location>
</feature>
<feature type="region of interest" description="Disordered" evidence="1">
    <location>
        <begin position="143"/>
        <end position="211"/>
    </location>
</feature>
<feature type="region of interest" description="Disordered" evidence="1">
    <location>
        <begin position="394"/>
        <end position="415"/>
    </location>
</feature>
<dbReference type="EMBL" id="FNIE01000009">
    <property type="protein sequence ID" value="SDO40579.1"/>
    <property type="molecule type" value="Genomic_DNA"/>
</dbReference>